<dbReference type="Pfam" id="PF00437">
    <property type="entry name" value="T2SSE"/>
    <property type="match status" value="1"/>
</dbReference>
<dbReference type="InterPro" id="IPR007831">
    <property type="entry name" value="T2SS_GspE_N"/>
</dbReference>
<evidence type="ECO:0000313" key="7">
    <source>
        <dbReference type="Proteomes" id="UP000823632"/>
    </source>
</evidence>
<dbReference type="InterPro" id="IPR001482">
    <property type="entry name" value="T2SS/T4SS_dom"/>
</dbReference>
<protein>
    <submittedName>
        <fullName evidence="6">Flp pilus assembly complex ATPase component TadA</fullName>
    </submittedName>
</protein>
<evidence type="ECO:0000259" key="5">
    <source>
        <dbReference type="Pfam" id="PF05157"/>
    </source>
</evidence>
<reference evidence="6" key="1">
    <citation type="submission" date="2020-10" db="EMBL/GenBank/DDBJ databases">
        <authorList>
            <person name="Gilroy R."/>
        </authorList>
    </citation>
    <scope>NUCLEOTIDE SEQUENCE</scope>
    <source>
        <strain evidence="6">10192</strain>
    </source>
</reference>
<dbReference type="SUPFAM" id="SSF160246">
    <property type="entry name" value="EspE N-terminal domain-like"/>
    <property type="match status" value="1"/>
</dbReference>
<dbReference type="InterPro" id="IPR027417">
    <property type="entry name" value="P-loop_NTPase"/>
</dbReference>
<organism evidence="6 7">
    <name type="scientific">Candidatus Scatousia excrementipullorum</name>
    <dbReference type="NCBI Taxonomy" id="2840936"/>
    <lineage>
        <taxon>Bacteria</taxon>
        <taxon>Candidatus Scatousia</taxon>
    </lineage>
</organism>
<evidence type="ECO:0000256" key="2">
    <source>
        <dbReference type="ARBA" id="ARBA00022741"/>
    </source>
</evidence>
<sequence length="462" mass="52416">MEAVTNKTLEKLKYDLVRAGLVPYETIEQAEEIASAQNINIGQALINSGILTEETIIKFLESKLHIPSVNLEDYTLDKNCLKFINFSDAKKYRIIPLFKIEDTLTVAMADPLDLFAIDRIIESAECSIEPVIATEASILKKIDEYYKTDITVGEIYTNSEYINFDWREELHSEDLSDNHIQKIIRAILKQAILENVHEITFQHEDSGLVVNFKLNGEINGKGTIPNVLISSFIAKLKTLAELDPSVSEVPQLGKLSFKVDDIDLIASVSTFPTIMGERIFLKIYKPPKKLSSIIKTENQLKTINNALSEPGIILVCGSPLSGKTHIIYSLLLEIASRYKNKNIMTLESIAKYNLKGVNQCELNENVSFNMDKASRFIEFQSPDIIYLEGVKTKEIFDYFSGLVFDNKIIIMEFLANNMEDLRNKMAFSDFETLKSLLSCMIFIHSQESIEVFDKTTLQKYLV</sequence>
<evidence type="ECO:0000256" key="1">
    <source>
        <dbReference type="ARBA" id="ARBA00006611"/>
    </source>
</evidence>
<proteinExistence type="inferred from homology"/>
<keyword evidence="3" id="KW-0067">ATP-binding</keyword>
<dbReference type="InterPro" id="IPR037257">
    <property type="entry name" value="T2SS_E_N_sf"/>
</dbReference>
<evidence type="ECO:0000256" key="3">
    <source>
        <dbReference type="ARBA" id="ARBA00022840"/>
    </source>
</evidence>
<keyword evidence="2" id="KW-0547">Nucleotide-binding</keyword>
<feature type="domain" description="Type II secretion system protein GspE N-terminal" evidence="5">
    <location>
        <begin position="65"/>
        <end position="149"/>
    </location>
</feature>
<dbReference type="PANTHER" id="PTHR30258:SF1">
    <property type="entry name" value="PROTEIN TRANSPORT PROTEIN HOFB HOMOLOG"/>
    <property type="match status" value="1"/>
</dbReference>
<dbReference type="GO" id="GO:0005524">
    <property type="term" value="F:ATP binding"/>
    <property type="evidence" value="ECO:0007669"/>
    <property type="project" value="UniProtKB-KW"/>
</dbReference>
<feature type="domain" description="Bacterial type II secretion system protein E" evidence="4">
    <location>
        <begin position="176"/>
        <end position="394"/>
    </location>
</feature>
<reference evidence="6" key="2">
    <citation type="journal article" date="2021" name="PeerJ">
        <title>Extensive microbial diversity within the chicken gut microbiome revealed by metagenomics and culture.</title>
        <authorList>
            <person name="Gilroy R."/>
            <person name="Ravi A."/>
            <person name="Getino M."/>
            <person name="Pursley I."/>
            <person name="Horton D.L."/>
            <person name="Alikhan N.F."/>
            <person name="Baker D."/>
            <person name="Gharbi K."/>
            <person name="Hall N."/>
            <person name="Watson M."/>
            <person name="Adriaenssens E.M."/>
            <person name="Foster-Nyarko E."/>
            <person name="Jarju S."/>
            <person name="Secka A."/>
            <person name="Antonio M."/>
            <person name="Oren A."/>
            <person name="Chaudhuri R.R."/>
            <person name="La Ragione R."/>
            <person name="Hildebrand F."/>
            <person name="Pallen M.J."/>
        </authorList>
    </citation>
    <scope>NUCLEOTIDE SEQUENCE</scope>
    <source>
        <strain evidence="6">10192</strain>
    </source>
</reference>
<dbReference type="Pfam" id="PF05157">
    <property type="entry name" value="MshEN"/>
    <property type="match status" value="1"/>
</dbReference>
<dbReference type="Gene3D" id="3.30.450.90">
    <property type="match status" value="1"/>
</dbReference>
<dbReference type="PANTHER" id="PTHR30258">
    <property type="entry name" value="TYPE II SECRETION SYSTEM PROTEIN GSPE-RELATED"/>
    <property type="match status" value="1"/>
</dbReference>
<dbReference type="GO" id="GO:0005886">
    <property type="term" value="C:plasma membrane"/>
    <property type="evidence" value="ECO:0007669"/>
    <property type="project" value="TreeGrafter"/>
</dbReference>
<evidence type="ECO:0000259" key="4">
    <source>
        <dbReference type="Pfam" id="PF00437"/>
    </source>
</evidence>
<dbReference type="SUPFAM" id="SSF52540">
    <property type="entry name" value="P-loop containing nucleoside triphosphate hydrolases"/>
    <property type="match status" value="1"/>
</dbReference>
<name>A0A9D9H0L3_9BACT</name>
<dbReference type="Proteomes" id="UP000823632">
    <property type="component" value="Unassembled WGS sequence"/>
</dbReference>
<comment type="caution">
    <text evidence="6">The sequence shown here is derived from an EMBL/GenBank/DDBJ whole genome shotgun (WGS) entry which is preliminary data.</text>
</comment>
<accession>A0A9D9H0L3</accession>
<gene>
    <name evidence="6" type="primary">tadA</name>
    <name evidence="6" type="ORF">IAC76_04205</name>
</gene>
<dbReference type="EMBL" id="JADIND010000090">
    <property type="protein sequence ID" value="MBO8430568.1"/>
    <property type="molecule type" value="Genomic_DNA"/>
</dbReference>
<dbReference type="Gene3D" id="3.40.50.300">
    <property type="entry name" value="P-loop containing nucleotide triphosphate hydrolases"/>
    <property type="match status" value="1"/>
</dbReference>
<dbReference type="AlphaFoldDB" id="A0A9D9H0L3"/>
<evidence type="ECO:0000313" key="6">
    <source>
        <dbReference type="EMBL" id="MBO8430568.1"/>
    </source>
</evidence>
<comment type="similarity">
    <text evidence="1">Belongs to the GSP E family.</text>
</comment>
<dbReference type="Gene3D" id="3.30.300.160">
    <property type="entry name" value="Type II secretion system, protein E, N-terminal domain"/>
    <property type="match status" value="1"/>
</dbReference>
<dbReference type="GO" id="GO:0016887">
    <property type="term" value="F:ATP hydrolysis activity"/>
    <property type="evidence" value="ECO:0007669"/>
    <property type="project" value="TreeGrafter"/>
</dbReference>